<gene>
    <name evidence="3" type="ORF">CBOVIS_LOCUS703</name>
</gene>
<evidence type="ECO:0000313" key="4">
    <source>
        <dbReference type="Proteomes" id="UP000494206"/>
    </source>
</evidence>
<evidence type="ECO:0000313" key="3">
    <source>
        <dbReference type="EMBL" id="CAB3397266.1"/>
    </source>
</evidence>
<dbReference type="Pfam" id="PF17175">
    <property type="entry name" value="MOLO1"/>
    <property type="match status" value="1"/>
</dbReference>
<keyword evidence="2" id="KW-1133">Transmembrane helix</keyword>
<evidence type="ECO:0000256" key="2">
    <source>
        <dbReference type="SAM" id="Phobius"/>
    </source>
</evidence>
<keyword evidence="2" id="KW-0812">Transmembrane</keyword>
<proteinExistence type="predicted"/>
<feature type="transmembrane region" description="Helical" evidence="2">
    <location>
        <begin position="12"/>
        <end position="32"/>
    </location>
</feature>
<dbReference type="InterPro" id="IPR033438">
    <property type="entry name" value="MOLO1"/>
</dbReference>
<evidence type="ECO:0000256" key="1">
    <source>
        <dbReference type="SAM" id="MobiDB-lite"/>
    </source>
</evidence>
<organism evidence="3 4">
    <name type="scientific">Caenorhabditis bovis</name>
    <dbReference type="NCBI Taxonomy" id="2654633"/>
    <lineage>
        <taxon>Eukaryota</taxon>
        <taxon>Metazoa</taxon>
        <taxon>Ecdysozoa</taxon>
        <taxon>Nematoda</taxon>
        <taxon>Chromadorea</taxon>
        <taxon>Rhabditida</taxon>
        <taxon>Rhabditina</taxon>
        <taxon>Rhabditomorpha</taxon>
        <taxon>Rhabditoidea</taxon>
        <taxon>Rhabditidae</taxon>
        <taxon>Peloderinae</taxon>
        <taxon>Caenorhabditis</taxon>
    </lineage>
</organism>
<feature type="compositionally biased region" description="Basic and acidic residues" evidence="1">
    <location>
        <begin position="38"/>
        <end position="60"/>
    </location>
</feature>
<protein>
    <submittedName>
        <fullName evidence="3">Uncharacterized protein</fullName>
    </submittedName>
</protein>
<feature type="transmembrane region" description="Helical" evidence="2">
    <location>
        <begin position="311"/>
        <end position="336"/>
    </location>
</feature>
<dbReference type="PANTHER" id="PTHR33748">
    <property type="entry name" value="PROTEIN CBG04600"/>
    <property type="match status" value="1"/>
</dbReference>
<keyword evidence="2" id="KW-0472">Membrane</keyword>
<dbReference type="Proteomes" id="UP000494206">
    <property type="component" value="Unassembled WGS sequence"/>
</dbReference>
<dbReference type="GO" id="GO:0005892">
    <property type="term" value="C:acetylcholine-gated channel complex"/>
    <property type="evidence" value="ECO:0007669"/>
    <property type="project" value="InterPro"/>
</dbReference>
<comment type="caution">
    <text evidence="3">The sequence shown here is derived from an EMBL/GenBank/DDBJ whole genome shotgun (WGS) entry which is preliminary data.</text>
</comment>
<keyword evidence="4" id="KW-1185">Reference proteome</keyword>
<dbReference type="PANTHER" id="PTHR33748:SF5">
    <property type="entry name" value="GROUND-LIKE DOMAIN-CONTAINING PROTEIN"/>
    <property type="match status" value="1"/>
</dbReference>
<accession>A0A8S1E9J1</accession>
<name>A0A8S1E9J1_9PELO</name>
<reference evidence="3 4" key="1">
    <citation type="submission" date="2020-04" db="EMBL/GenBank/DDBJ databases">
        <authorList>
            <person name="Laetsch R D."/>
            <person name="Stevens L."/>
            <person name="Kumar S."/>
            <person name="Blaxter L. M."/>
        </authorList>
    </citation>
    <scope>NUCLEOTIDE SEQUENCE [LARGE SCALE GENOMIC DNA]</scope>
</reference>
<dbReference type="OrthoDB" id="8062037at2759"/>
<feature type="transmembrane region" description="Helical" evidence="2">
    <location>
        <begin position="103"/>
        <end position="123"/>
    </location>
</feature>
<feature type="region of interest" description="Disordered" evidence="1">
    <location>
        <begin position="37"/>
        <end position="64"/>
    </location>
</feature>
<dbReference type="Gene3D" id="3.10.310.50">
    <property type="match status" value="1"/>
</dbReference>
<dbReference type="AlphaFoldDB" id="A0A8S1E9J1"/>
<dbReference type="EMBL" id="CADEPM010000001">
    <property type="protein sequence ID" value="CAB3397266.1"/>
    <property type="molecule type" value="Genomic_DNA"/>
</dbReference>
<sequence length="353" mass="41152">MESNRKQYTRIATVLLGAAAALYLGYEFYKFVTEIQEDERKKREEAEEKRKIDDYERMKNEEEEEELRKRKKAAQMAADASFKVELKSEGDSVRKDLESMQKLLLFSIAILSIYGGFADYNSYTYPDSITQPELCGFSRPSFVCDPNQILSRRSQNSTAYTYALDDLLLRVRGETNCSCPSFEMCDRSPRGNTISIAITEKMKLEKNETSRDSITEAARIFAEHLRDRQQRGQCDDDILIFVSAKDEVVWTSVGESVRIPQYQIDQISKEAETFFSKMDYEEGLRWMIKQYKHVLMNEQLEEKWNWPISKYLFYALVLIVIIALIVITSIIVCIIVKRCNKNRKDEYSVVDQL</sequence>